<accession>A0A9W7AS50</accession>
<evidence type="ECO:0000313" key="3">
    <source>
        <dbReference type="EMBL" id="GMH78186.1"/>
    </source>
</evidence>
<evidence type="ECO:0000256" key="2">
    <source>
        <dbReference type="SAM" id="MobiDB-lite"/>
    </source>
</evidence>
<feature type="compositionally biased region" description="Basic residues" evidence="2">
    <location>
        <begin position="16"/>
        <end position="25"/>
    </location>
</feature>
<dbReference type="OrthoDB" id="10478519at2759"/>
<organism evidence="3 4">
    <name type="scientific">Triparma laevis f. longispina</name>
    <dbReference type="NCBI Taxonomy" id="1714387"/>
    <lineage>
        <taxon>Eukaryota</taxon>
        <taxon>Sar</taxon>
        <taxon>Stramenopiles</taxon>
        <taxon>Ochrophyta</taxon>
        <taxon>Bolidophyceae</taxon>
        <taxon>Parmales</taxon>
        <taxon>Triparmaceae</taxon>
        <taxon>Triparma</taxon>
    </lineage>
</organism>
<proteinExistence type="predicted"/>
<dbReference type="Proteomes" id="UP001165122">
    <property type="component" value="Unassembled WGS sequence"/>
</dbReference>
<name>A0A9W7AS50_9STRA</name>
<sequence>MDESSARKAKLDDRRAKLKAKKSAKKQATQNQPKQIAKLGSDGKVVIVNITPAKLASEKSEVDNKIELDGIILDRALAKVKVESVDSDIKEAKQIKSEVERLKHEKLEIKRLENKRAEMEKKRVLELKEVEKDKASCEVSSKMNENGKERTAASLNWALLKSKTSVGLGTMCCEVIQPLGCVVRQTPSKTSLKVSFESMGTLLHILHADSEDLNRVLVQNRESNIIGWASLSASNGSVILKKLNPLTVGVRTFLKKNRRVNTAINCTKGDYVDEAIEGLKEVLVSRGVNIDAPSNPELNEIHLTSIIQDGSITASTPIKSIKKYKTRKEAINTWFPSPLKSSKLSCMYRGVPIDVKQSSIISSRPKLSSPLRSDDILKTLISSESEIRNKSKKLTSQPSSTKTRRYVDFIVDARVKHDTYWMKKDTEKREREEEEVRRKEVEAFHLDSPSNKLGELEEKVVTPLSEIL</sequence>
<dbReference type="EMBL" id="BRXW01000870">
    <property type="protein sequence ID" value="GMH78186.1"/>
    <property type="molecule type" value="Genomic_DNA"/>
</dbReference>
<comment type="caution">
    <text evidence="3">The sequence shown here is derived from an EMBL/GenBank/DDBJ whole genome shotgun (WGS) entry which is preliminary data.</text>
</comment>
<keyword evidence="4" id="KW-1185">Reference proteome</keyword>
<protein>
    <submittedName>
        <fullName evidence="3">Uncharacterized protein</fullName>
    </submittedName>
</protein>
<feature type="region of interest" description="Disordered" evidence="2">
    <location>
        <begin position="1"/>
        <end position="36"/>
    </location>
</feature>
<evidence type="ECO:0000256" key="1">
    <source>
        <dbReference type="SAM" id="Coils"/>
    </source>
</evidence>
<dbReference type="AlphaFoldDB" id="A0A9W7AS50"/>
<feature type="coiled-coil region" evidence="1">
    <location>
        <begin position="85"/>
        <end position="129"/>
    </location>
</feature>
<keyword evidence="1" id="KW-0175">Coiled coil</keyword>
<evidence type="ECO:0000313" key="4">
    <source>
        <dbReference type="Proteomes" id="UP001165122"/>
    </source>
</evidence>
<feature type="compositionally biased region" description="Basic and acidic residues" evidence="2">
    <location>
        <begin position="1"/>
        <end position="15"/>
    </location>
</feature>
<gene>
    <name evidence="3" type="ORF">TrLO_g2564</name>
</gene>
<reference evidence="4" key="1">
    <citation type="journal article" date="2023" name="Commun. Biol.">
        <title>Genome analysis of Parmales, the sister group of diatoms, reveals the evolutionary specialization of diatoms from phago-mixotrophs to photoautotrophs.</title>
        <authorList>
            <person name="Ban H."/>
            <person name="Sato S."/>
            <person name="Yoshikawa S."/>
            <person name="Yamada K."/>
            <person name="Nakamura Y."/>
            <person name="Ichinomiya M."/>
            <person name="Sato N."/>
            <person name="Blanc-Mathieu R."/>
            <person name="Endo H."/>
            <person name="Kuwata A."/>
            <person name="Ogata H."/>
        </authorList>
    </citation>
    <scope>NUCLEOTIDE SEQUENCE [LARGE SCALE GENOMIC DNA]</scope>
    <source>
        <strain evidence="4">NIES 3700</strain>
    </source>
</reference>